<dbReference type="Proteomes" id="UP001634394">
    <property type="component" value="Unassembled WGS sequence"/>
</dbReference>
<gene>
    <name evidence="1" type="ORF">ACJMK2_018822</name>
</gene>
<protein>
    <recommendedName>
        <fullName evidence="3">TNF family profile domain-containing protein</fullName>
    </recommendedName>
</protein>
<keyword evidence="2" id="KW-1185">Reference proteome</keyword>
<sequence>MIENCLSENSVEVPVSFKPSTSNILEQIVSPSLAPVCDQPFLRTRIHILIQTCCHNLVQSYQLLRNCRLDNETTHSSSMGLLNDRLYVTDHVGLTINYNSNEDTVNEKQALHHNISRYNPIYLNVKLNKGDQLYIIVSQVFISNDPKLTYFGAYNIY</sequence>
<dbReference type="EMBL" id="JBJQND010000016">
    <property type="protein sequence ID" value="KAL3847932.1"/>
    <property type="molecule type" value="Genomic_DNA"/>
</dbReference>
<name>A0ABD3UG06_SINWO</name>
<proteinExistence type="predicted"/>
<comment type="caution">
    <text evidence="1">The sequence shown here is derived from an EMBL/GenBank/DDBJ whole genome shotgun (WGS) entry which is preliminary data.</text>
</comment>
<evidence type="ECO:0000313" key="2">
    <source>
        <dbReference type="Proteomes" id="UP001634394"/>
    </source>
</evidence>
<dbReference type="AlphaFoldDB" id="A0ABD3UG06"/>
<dbReference type="InterPro" id="IPR008983">
    <property type="entry name" value="Tumour_necrosis_fac-like_dom"/>
</dbReference>
<evidence type="ECO:0000313" key="1">
    <source>
        <dbReference type="EMBL" id="KAL3847932.1"/>
    </source>
</evidence>
<accession>A0ABD3UG06</accession>
<organism evidence="1 2">
    <name type="scientific">Sinanodonta woodiana</name>
    <name type="common">Chinese pond mussel</name>
    <name type="synonym">Anodonta woodiana</name>
    <dbReference type="NCBI Taxonomy" id="1069815"/>
    <lineage>
        <taxon>Eukaryota</taxon>
        <taxon>Metazoa</taxon>
        <taxon>Spiralia</taxon>
        <taxon>Lophotrochozoa</taxon>
        <taxon>Mollusca</taxon>
        <taxon>Bivalvia</taxon>
        <taxon>Autobranchia</taxon>
        <taxon>Heteroconchia</taxon>
        <taxon>Palaeoheterodonta</taxon>
        <taxon>Unionida</taxon>
        <taxon>Unionoidea</taxon>
        <taxon>Unionidae</taxon>
        <taxon>Unioninae</taxon>
        <taxon>Sinanodonta</taxon>
    </lineage>
</organism>
<evidence type="ECO:0008006" key="3">
    <source>
        <dbReference type="Google" id="ProtNLM"/>
    </source>
</evidence>
<dbReference type="Gene3D" id="2.60.120.40">
    <property type="match status" value="1"/>
</dbReference>
<reference evidence="1 2" key="1">
    <citation type="submission" date="2024-11" db="EMBL/GenBank/DDBJ databases">
        <title>Chromosome-level genome assembly of the freshwater bivalve Anodonta woodiana.</title>
        <authorList>
            <person name="Chen X."/>
        </authorList>
    </citation>
    <scope>NUCLEOTIDE SEQUENCE [LARGE SCALE GENOMIC DNA]</scope>
    <source>
        <strain evidence="1">MN2024</strain>
        <tissue evidence="1">Gills</tissue>
    </source>
</reference>